<keyword evidence="2" id="KW-1185">Reference proteome</keyword>
<dbReference type="Proteomes" id="UP001348805">
    <property type="component" value="Segment"/>
</dbReference>
<name>A0ABZ0Z016_9CAUD</name>
<proteinExistence type="predicted"/>
<accession>A0ABZ0Z016</accession>
<protein>
    <submittedName>
        <fullName evidence="1">Uncharacterized protein</fullName>
    </submittedName>
</protein>
<organism evidence="1 2">
    <name type="scientific">phage Lak_Megaphage_RVC_AP3_GC26</name>
    <dbReference type="NCBI Taxonomy" id="3109225"/>
    <lineage>
        <taxon>Viruses</taxon>
        <taxon>Duplodnaviria</taxon>
        <taxon>Heunggongvirae</taxon>
        <taxon>Uroviricota</taxon>
        <taxon>Caudoviricetes</taxon>
        <taxon>Caudoviricetes code 15 clade</taxon>
    </lineage>
</organism>
<evidence type="ECO:0000313" key="2">
    <source>
        <dbReference type="Proteomes" id="UP001348805"/>
    </source>
</evidence>
<sequence>MNRAERRYRQKKKWISRLKKLWNSRVLWNYISPIKQKKPRTIKSIYENPAESWQNFTKDRFGVLVKNTGTVMTDNKRFDIKEEHKKRLNDRKLSKEDQEELDEYMENKDNPYRFEDLCCNCDNFPGDLTSEGHEYNGKGICPFYENFKTGELSGNTEWRTINCKCFND</sequence>
<dbReference type="EMBL" id="OR769219">
    <property type="protein sequence ID" value="WQJ51267.1"/>
    <property type="molecule type" value="Genomic_DNA"/>
</dbReference>
<reference evidence="1 2" key="1">
    <citation type="submission" date="2023-11" db="EMBL/GenBank/DDBJ databases">
        <authorList>
            <person name="Cook R."/>
            <person name="Crisci M."/>
            <person name="Pye H."/>
            <person name="Adriaenssens E."/>
            <person name="Santini J."/>
        </authorList>
    </citation>
    <scope>NUCLEOTIDE SEQUENCE [LARGE SCALE GENOMIC DNA]</scope>
    <source>
        <strain evidence="1">Lak_Megaphage_RVC_AP3_GC26</strain>
    </source>
</reference>
<evidence type="ECO:0000313" key="1">
    <source>
        <dbReference type="EMBL" id="WQJ51267.1"/>
    </source>
</evidence>